<name>A0A5B8Y2G9_9DELT</name>
<protein>
    <submittedName>
        <fullName evidence="2">Alpha/beta fold hydrolase</fullName>
    </submittedName>
</protein>
<dbReference type="OrthoDB" id="275181at2"/>
<keyword evidence="3" id="KW-1185">Reference proteome</keyword>
<dbReference type="SUPFAM" id="SSF53474">
    <property type="entry name" value="alpha/beta-Hydrolases"/>
    <property type="match status" value="1"/>
</dbReference>
<dbReference type="InterPro" id="IPR000073">
    <property type="entry name" value="AB_hydrolase_1"/>
</dbReference>
<dbReference type="KEGG" id="bbae:FRD01_22215"/>
<dbReference type="GO" id="GO:0016787">
    <property type="term" value="F:hydrolase activity"/>
    <property type="evidence" value="ECO:0007669"/>
    <property type="project" value="UniProtKB-KW"/>
</dbReference>
<dbReference type="EMBL" id="CP042467">
    <property type="protein sequence ID" value="QED29899.1"/>
    <property type="molecule type" value="Genomic_DNA"/>
</dbReference>
<dbReference type="InterPro" id="IPR029058">
    <property type="entry name" value="AB_hydrolase_fold"/>
</dbReference>
<dbReference type="Proteomes" id="UP000321595">
    <property type="component" value="Chromosome"/>
</dbReference>
<dbReference type="PANTHER" id="PTHR37946">
    <property type="entry name" value="SLL1969 PROTEIN"/>
    <property type="match status" value="1"/>
</dbReference>
<evidence type="ECO:0000313" key="2">
    <source>
        <dbReference type="EMBL" id="QED29899.1"/>
    </source>
</evidence>
<evidence type="ECO:0000259" key="1">
    <source>
        <dbReference type="Pfam" id="PF12697"/>
    </source>
</evidence>
<dbReference type="Pfam" id="PF12697">
    <property type="entry name" value="Abhydrolase_6"/>
    <property type="match status" value="1"/>
</dbReference>
<dbReference type="Gene3D" id="3.40.50.1820">
    <property type="entry name" value="alpha/beta hydrolase"/>
    <property type="match status" value="1"/>
</dbReference>
<gene>
    <name evidence="2" type="ORF">FRD01_22215</name>
</gene>
<proteinExistence type="predicted"/>
<evidence type="ECO:0000313" key="3">
    <source>
        <dbReference type="Proteomes" id="UP000321595"/>
    </source>
</evidence>
<organism evidence="2 3">
    <name type="scientific">Microvenator marinus</name>
    <dbReference type="NCBI Taxonomy" id="2600177"/>
    <lineage>
        <taxon>Bacteria</taxon>
        <taxon>Deltaproteobacteria</taxon>
        <taxon>Bradymonadales</taxon>
        <taxon>Microvenatoraceae</taxon>
        <taxon>Microvenator</taxon>
    </lineage>
</organism>
<sequence length="278" mass="30082">MTTLKVPTLGGTQFWADRRYKGGWRVQENVVSGHCRLLDSANRRHLFGTFESCTSQLAAQEVEQTPADVVVLLHGLGRDRKSLNKLSLALQKDGHCTIQLDYPSTRRSLDAHVSQVLEVLENLEGARRVSFVTHSLGGIVARGVLSSPDWPKHLTPGRVVMIAPPNQGAALARRIKEGMPLLFSAVVGPSGVQIAEGVPYPEPRVPVMVIAGAPRQGGGLNPLLDGEDDGVVMVAETKLGSMEEHLAVNEIHTTIMNHPDAEAATLRFLDSCLSKRNA</sequence>
<keyword evidence="2" id="KW-0378">Hydrolase</keyword>
<dbReference type="AlphaFoldDB" id="A0A5B8Y2G9"/>
<dbReference type="PANTHER" id="PTHR37946:SF1">
    <property type="entry name" value="SLL1969 PROTEIN"/>
    <property type="match status" value="1"/>
</dbReference>
<dbReference type="RefSeq" id="WP_146963132.1">
    <property type="nucleotide sequence ID" value="NZ_CP042467.1"/>
</dbReference>
<feature type="domain" description="AB hydrolase-1" evidence="1">
    <location>
        <begin position="70"/>
        <end position="177"/>
    </location>
</feature>
<accession>A0A5B8Y2G9</accession>
<reference evidence="2 3" key="1">
    <citation type="submission" date="2019-08" db="EMBL/GenBank/DDBJ databases">
        <authorList>
            <person name="Liang Q."/>
        </authorList>
    </citation>
    <scope>NUCLEOTIDE SEQUENCE [LARGE SCALE GENOMIC DNA]</scope>
    <source>
        <strain evidence="2 3">V1718</strain>
    </source>
</reference>